<reference evidence="4 5" key="1">
    <citation type="submission" date="2007-10" db="EMBL/GenBank/DDBJ databases">
        <title>Complete sequence of Caldivirga maquilingensis IC-167.</title>
        <authorList>
            <consortium name="US DOE Joint Genome Institute"/>
            <person name="Copeland A."/>
            <person name="Lucas S."/>
            <person name="Lapidus A."/>
            <person name="Barry K."/>
            <person name="Glavina del Rio T."/>
            <person name="Dalin E."/>
            <person name="Tice H."/>
            <person name="Pitluck S."/>
            <person name="Saunders E."/>
            <person name="Brettin T."/>
            <person name="Bruce D."/>
            <person name="Detter J.C."/>
            <person name="Han C."/>
            <person name="Schmutz J."/>
            <person name="Larimer F."/>
            <person name="Land M."/>
            <person name="Hauser L."/>
            <person name="Kyrpides N."/>
            <person name="Ivanova N."/>
            <person name="Biddle J.F."/>
            <person name="Zhang Z."/>
            <person name="Fitz-Gibbon S.T."/>
            <person name="Lowe T.M."/>
            <person name="Saltikov C."/>
            <person name="House C.H."/>
            <person name="Richardson P."/>
        </authorList>
    </citation>
    <scope>NUCLEOTIDE SEQUENCE [LARGE SCALE GENOMIC DNA]</scope>
    <source>
        <strain evidence="5">ATCC 700844 / DSM 13496 / JCM 10307 / IC-167</strain>
    </source>
</reference>
<dbReference type="RefSeq" id="WP_012185624.1">
    <property type="nucleotide sequence ID" value="NC_009954.1"/>
</dbReference>
<dbReference type="SUPFAM" id="SSF53448">
    <property type="entry name" value="Nucleotide-diphospho-sugar transferases"/>
    <property type="match status" value="1"/>
</dbReference>
<dbReference type="AlphaFoldDB" id="A8MC98"/>
<dbReference type="STRING" id="397948.Cmaq_0561"/>
<dbReference type="OrthoDB" id="15372at2157"/>
<dbReference type="InterPro" id="IPR018357">
    <property type="entry name" value="Hexapep_transf_CS"/>
</dbReference>
<keyword evidence="5" id="KW-1185">Reference proteome</keyword>
<sequence>MVDVIILAGGYATRLRPLTFTKPKPLLPILNKAVIDWILESVTKVKPSDVFLSVRYMSELIEKHVNHRWASLRDIVNIIKEDKPLGDGGPVSYIASMRELDDIVVVFNGDIFTKIDLEDAINEHVSKGALATICLTQVNDVSQYGVVTLGRDNLVTGFVEKPEPGKAPSNLINAGVYIFSKDALKYFPKPGTFGKLAIDILPKMIKDHKVYGYILKGYWYDIGTITSYLDANFRALDEYCRDCPAPNNEALIKPPAFIGENVTIEPGAEVGPYVVVLNNSRIGAHSRVKYSVIMDNTTIENGAYVDLTVLGSDVFVGKWARIEKGVVVGDGSYIGDHVLINRDSIIGPFREVNQSIYEIGKILL</sequence>
<dbReference type="Pfam" id="PF00483">
    <property type="entry name" value="NTP_transferase"/>
    <property type="match status" value="1"/>
</dbReference>
<dbReference type="GeneID" id="5709966"/>
<protein>
    <submittedName>
        <fullName evidence="4">Nucleotidyl transferase</fullName>
    </submittedName>
</protein>
<feature type="domain" description="Nucleotidyl transferase" evidence="2">
    <location>
        <begin position="5"/>
        <end position="234"/>
    </location>
</feature>
<dbReference type="EMBL" id="CP000852">
    <property type="protein sequence ID" value="ABW01404.1"/>
    <property type="molecule type" value="Genomic_DNA"/>
</dbReference>
<keyword evidence="4" id="KW-0808">Transferase</keyword>
<dbReference type="Gene3D" id="2.160.10.10">
    <property type="entry name" value="Hexapeptide repeat proteins"/>
    <property type="match status" value="1"/>
</dbReference>
<dbReference type="InterPro" id="IPR029044">
    <property type="entry name" value="Nucleotide-diphossugar_trans"/>
</dbReference>
<dbReference type="CDD" id="cd04181">
    <property type="entry name" value="NTP_transferase"/>
    <property type="match status" value="1"/>
</dbReference>
<dbReference type="GO" id="GO:0016740">
    <property type="term" value="F:transferase activity"/>
    <property type="evidence" value="ECO:0007669"/>
    <property type="project" value="UniProtKB-KW"/>
</dbReference>
<evidence type="ECO:0000313" key="5">
    <source>
        <dbReference type="Proteomes" id="UP000001137"/>
    </source>
</evidence>
<dbReference type="PROSITE" id="PS00101">
    <property type="entry name" value="HEXAPEP_TRANSFERASES"/>
    <property type="match status" value="1"/>
</dbReference>
<dbReference type="HOGENOM" id="CLU_029499_0_2_2"/>
<evidence type="ECO:0000313" key="4">
    <source>
        <dbReference type="EMBL" id="ABW01404.1"/>
    </source>
</evidence>
<evidence type="ECO:0000256" key="1">
    <source>
        <dbReference type="ARBA" id="ARBA00007274"/>
    </source>
</evidence>
<dbReference type="InterPro" id="IPR050486">
    <property type="entry name" value="Mannose-1P_guanyltransferase"/>
</dbReference>
<feature type="domain" description="Mannose-1-phosphate guanyltransferase C-terminal" evidence="3">
    <location>
        <begin position="253"/>
        <end position="359"/>
    </location>
</feature>
<accession>A8MC98</accession>
<dbReference type="Proteomes" id="UP000001137">
    <property type="component" value="Chromosome"/>
</dbReference>
<dbReference type="KEGG" id="cma:Cmaq_0561"/>
<dbReference type="PANTHER" id="PTHR22572">
    <property type="entry name" value="SUGAR-1-PHOSPHATE GUANYL TRANSFERASE"/>
    <property type="match status" value="1"/>
</dbReference>
<dbReference type="eggNOG" id="arCOG00666">
    <property type="taxonomic scope" value="Archaea"/>
</dbReference>
<evidence type="ECO:0000259" key="3">
    <source>
        <dbReference type="Pfam" id="PF25087"/>
    </source>
</evidence>
<name>A8MC98_CALMQ</name>
<dbReference type="InterPro" id="IPR005835">
    <property type="entry name" value="NTP_transferase_dom"/>
</dbReference>
<dbReference type="Pfam" id="PF25087">
    <property type="entry name" value="GMPPB_C"/>
    <property type="match status" value="1"/>
</dbReference>
<evidence type="ECO:0000259" key="2">
    <source>
        <dbReference type="Pfam" id="PF00483"/>
    </source>
</evidence>
<comment type="similarity">
    <text evidence="1">Belongs to the transferase hexapeptide repeat family.</text>
</comment>
<dbReference type="InterPro" id="IPR056729">
    <property type="entry name" value="GMPPB_C"/>
</dbReference>
<proteinExistence type="inferred from homology"/>
<organism evidence="4 5">
    <name type="scientific">Caldivirga maquilingensis (strain ATCC 700844 / DSM 13496 / JCM 10307 / IC-167)</name>
    <dbReference type="NCBI Taxonomy" id="397948"/>
    <lineage>
        <taxon>Archaea</taxon>
        <taxon>Thermoproteota</taxon>
        <taxon>Thermoprotei</taxon>
        <taxon>Thermoproteales</taxon>
        <taxon>Thermoproteaceae</taxon>
        <taxon>Caldivirga</taxon>
    </lineage>
</organism>
<dbReference type="Gene3D" id="3.90.550.10">
    <property type="entry name" value="Spore Coat Polysaccharide Biosynthesis Protein SpsA, Chain A"/>
    <property type="match status" value="1"/>
</dbReference>
<gene>
    <name evidence="4" type="ordered locus">Cmaq_0561</name>
</gene>